<feature type="chain" id="PRO_5012322684" description="EF-hand domain-containing protein" evidence="1">
    <location>
        <begin position="25"/>
        <end position="417"/>
    </location>
</feature>
<dbReference type="EMBL" id="FMUE01000009">
    <property type="protein sequence ID" value="SCX30591.1"/>
    <property type="molecule type" value="Genomic_DNA"/>
</dbReference>
<evidence type="ECO:0000313" key="3">
    <source>
        <dbReference type="Proteomes" id="UP000187891"/>
    </source>
</evidence>
<dbReference type="Proteomes" id="UP000187891">
    <property type="component" value="Unassembled WGS sequence"/>
</dbReference>
<evidence type="ECO:0000256" key="1">
    <source>
        <dbReference type="SAM" id="SignalP"/>
    </source>
</evidence>
<protein>
    <recommendedName>
        <fullName evidence="4">EF-hand domain-containing protein</fullName>
    </recommendedName>
</protein>
<proteinExistence type="predicted"/>
<dbReference type="RefSeq" id="WP_244554449.1">
    <property type="nucleotide sequence ID" value="NZ_FMUE01000009.1"/>
</dbReference>
<keyword evidence="1" id="KW-0732">Signal</keyword>
<dbReference type="STRING" id="1907666.DSM25559_3552"/>
<name>A0A1R3U0J0_9HYPH</name>
<sequence length="417" mass="46039">MRNCNLLTVAVGFVCLSLSSVARADNAATELFQSYLGGGRIGNTDEKLLGLTVKATNNADAQLGLGLVRSARAFEKLSQSLYCHGFGSKSDGYELFFGRGISEVIRNPDPEPITYEQFRGILASFIADLDSADKALAAVGDKSAKLKVDLSVARFDWNGDGVIGPEDHLGLAIAELDENGKAKPFIVGFDTADAKWMQGYCNIMMAVTKAWLSHDFSESWNSSFSVVFPKAVSTMADANGTSGEEVTMFGVNKAQADDIADFVTLIHTIRWPVVDKAMWSEVREHLKKVISLNRETWALIEQETDDDHEWLPGPIQKSGVLPSFEVTPERIQAWLSLLSQFEAALDGNILVPHWRFDKGINLARVFDDPRPFDLILWITGPAAEPYLRDGPTMSNGQWRQITSIFEGNFASYAFYFN</sequence>
<feature type="signal peptide" evidence="1">
    <location>
        <begin position="1"/>
        <end position="24"/>
    </location>
</feature>
<reference evidence="3" key="1">
    <citation type="submission" date="2016-10" db="EMBL/GenBank/DDBJ databases">
        <authorList>
            <person name="Wibberg D."/>
        </authorList>
    </citation>
    <scope>NUCLEOTIDE SEQUENCE [LARGE SCALE GENOMIC DNA]</scope>
</reference>
<accession>A0A1R3U0J0</accession>
<evidence type="ECO:0008006" key="4">
    <source>
        <dbReference type="Google" id="ProtNLM"/>
    </source>
</evidence>
<evidence type="ECO:0000313" key="2">
    <source>
        <dbReference type="EMBL" id="SCX30591.1"/>
    </source>
</evidence>
<gene>
    <name evidence="2" type="ORF">DSM25559_3552</name>
</gene>
<dbReference type="AlphaFoldDB" id="A0A1R3U0J0"/>
<organism evidence="2 3">
    <name type="scientific">Agrobacterium rosae</name>
    <dbReference type="NCBI Taxonomy" id="1972867"/>
    <lineage>
        <taxon>Bacteria</taxon>
        <taxon>Pseudomonadati</taxon>
        <taxon>Pseudomonadota</taxon>
        <taxon>Alphaproteobacteria</taxon>
        <taxon>Hyphomicrobiales</taxon>
        <taxon>Rhizobiaceae</taxon>
        <taxon>Rhizobium/Agrobacterium group</taxon>
        <taxon>Agrobacterium</taxon>
    </lineage>
</organism>